<sequence length="92" mass="10196">MSIQQKDTRRSTAPVTIDLTATEVPRPPAADRPKPAAPAAERPAPVAGAPGRGEFDVLKLQPARYDRWDRLYRNIVLALFAVGMVAGFWFRH</sequence>
<organism evidence="3 4">
    <name type="scientific">Phreatobacter cathodiphilus</name>
    <dbReference type="NCBI Taxonomy" id="1868589"/>
    <lineage>
        <taxon>Bacteria</taxon>
        <taxon>Pseudomonadati</taxon>
        <taxon>Pseudomonadota</taxon>
        <taxon>Alphaproteobacteria</taxon>
        <taxon>Hyphomicrobiales</taxon>
        <taxon>Phreatobacteraceae</taxon>
        <taxon>Phreatobacter</taxon>
    </lineage>
</organism>
<protein>
    <submittedName>
        <fullName evidence="3">Uncharacterized protein</fullName>
    </submittedName>
</protein>
<dbReference type="RefSeq" id="WP_106749835.1">
    <property type="nucleotide sequence ID" value="NZ_CP027668.1"/>
</dbReference>
<dbReference type="KEGG" id="phr:C6569_16325"/>
<feature type="compositionally biased region" description="Low complexity" evidence="1">
    <location>
        <begin position="37"/>
        <end position="49"/>
    </location>
</feature>
<evidence type="ECO:0000256" key="1">
    <source>
        <dbReference type="SAM" id="MobiDB-lite"/>
    </source>
</evidence>
<dbReference type="EMBL" id="CP027668">
    <property type="protein sequence ID" value="AVO46495.1"/>
    <property type="molecule type" value="Genomic_DNA"/>
</dbReference>
<feature type="compositionally biased region" description="Basic and acidic residues" evidence="1">
    <location>
        <begin position="1"/>
        <end position="10"/>
    </location>
</feature>
<keyword evidence="2" id="KW-0812">Transmembrane</keyword>
<feature type="transmembrane region" description="Helical" evidence="2">
    <location>
        <begin position="71"/>
        <end position="90"/>
    </location>
</feature>
<accession>A0A2S0NEB6</accession>
<reference evidence="3 4" key="1">
    <citation type="submission" date="2018-03" db="EMBL/GenBank/DDBJ databases">
        <title>Genome sequencing of Phreatobacter sp.</title>
        <authorList>
            <person name="Kim S.-J."/>
            <person name="Heo J."/>
            <person name="Kwon S.-W."/>
        </authorList>
    </citation>
    <scope>NUCLEOTIDE SEQUENCE [LARGE SCALE GENOMIC DNA]</scope>
    <source>
        <strain evidence="3 4">S-12</strain>
    </source>
</reference>
<keyword evidence="2" id="KW-1133">Transmembrane helix</keyword>
<gene>
    <name evidence="3" type="ORF">C6569_16325</name>
</gene>
<evidence type="ECO:0000313" key="4">
    <source>
        <dbReference type="Proteomes" id="UP000237889"/>
    </source>
</evidence>
<keyword evidence="2" id="KW-0472">Membrane</keyword>
<proteinExistence type="predicted"/>
<feature type="region of interest" description="Disordered" evidence="1">
    <location>
        <begin position="1"/>
        <end position="52"/>
    </location>
</feature>
<dbReference type="AlphaFoldDB" id="A0A2S0NEB6"/>
<evidence type="ECO:0000256" key="2">
    <source>
        <dbReference type="SAM" id="Phobius"/>
    </source>
</evidence>
<name>A0A2S0NEB6_9HYPH</name>
<dbReference type="Proteomes" id="UP000237889">
    <property type="component" value="Chromosome"/>
</dbReference>
<evidence type="ECO:0000313" key="3">
    <source>
        <dbReference type="EMBL" id="AVO46495.1"/>
    </source>
</evidence>
<dbReference type="OrthoDB" id="10002817at2"/>
<keyword evidence="4" id="KW-1185">Reference proteome</keyword>